<gene>
    <name evidence="1" type="ORF">SAMN04489751_3620</name>
</gene>
<proteinExistence type="predicted"/>
<evidence type="ECO:0000313" key="1">
    <source>
        <dbReference type="EMBL" id="SDT05292.1"/>
    </source>
</evidence>
<protein>
    <submittedName>
        <fullName evidence="1">Uncharacterized protein</fullName>
    </submittedName>
</protein>
<dbReference type="Proteomes" id="UP000199700">
    <property type="component" value="Chromosome"/>
</dbReference>
<accession>A0A1H1X7U9</accession>
<sequence>MIVSVPDEKPHSRCHSTYSGVEALDSTNTDTTVSAAATDHLRFRCSTSRFISTA</sequence>
<dbReference type="EMBL" id="LT629739">
    <property type="protein sequence ID" value="SDT05292.1"/>
    <property type="molecule type" value="Genomic_DNA"/>
</dbReference>
<reference evidence="1" key="1">
    <citation type="submission" date="2016-10" db="EMBL/GenBank/DDBJ databases">
        <authorList>
            <person name="Varghese N."/>
            <person name="Submissions S."/>
        </authorList>
    </citation>
    <scope>NUCLEOTIDE SEQUENCE [LARGE SCALE GENOMIC DNA]</scope>
    <source>
        <strain evidence="1">DSM 22082</strain>
    </source>
</reference>
<evidence type="ECO:0000313" key="2">
    <source>
        <dbReference type="Proteomes" id="UP000199700"/>
    </source>
</evidence>
<organism evidence="1 2">
    <name type="scientific">Brevibacterium sandarakinum</name>
    <dbReference type="NCBI Taxonomy" id="629680"/>
    <lineage>
        <taxon>Bacteria</taxon>
        <taxon>Bacillati</taxon>
        <taxon>Actinomycetota</taxon>
        <taxon>Actinomycetes</taxon>
        <taxon>Micrococcales</taxon>
        <taxon>Brevibacteriaceae</taxon>
        <taxon>Brevibacterium</taxon>
    </lineage>
</organism>
<dbReference type="AlphaFoldDB" id="A0A1H1X7U9"/>
<keyword evidence="2" id="KW-1185">Reference proteome</keyword>
<name>A0A1H1X7U9_BRESA</name>
<dbReference type="STRING" id="629680.SAMN04489751_3620"/>